<evidence type="ECO:0000313" key="2">
    <source>
        <dbReference type="Proteomes" id="UP000094974"/>
    </source>
</evidence>
<gene>
    <name evidence="1" type="ORF">A7312_16265</name>
</gene>
<sequence length="118" mass="13622">MRDIKFRGKRLDNGEWVFGDIWQHNGRVDIVDHRAKSHPVDPETVGQFIDLPNYGVWEGDIYEFTRPWSNGSLERGVVKCTEHAEWAVNAWMLTGIYEHGKPIGNIHDNPELLQPQGE</sequence>
<dbReference type="InterPro" id="IPR023385">
    <property type="entry name" value="YopX-like_C"/>
</dbReference>
<comment type="caution">
    <text evidence="1">The sequence shown here is derived from an EMBL/GenBank/DDBJ whole genome shotgun (WGS) entry which is preliminary data.</text>
</comment>
<dbReference type="RefSeq" id="WP_068942273.1">
    <property type="nucleotide sequence ID" value="NZ_LYND01000195.1"/>
</dbReference>
<keyword evidence="2" id="KW-1185">Reference proteome</keyword>
<dbReference type="Proteomes" id="UP000094974">
    <property type="component" value="Unassembled WGS sequence"/>
</dbReference>
<evidence type="ECO:0008006" key="3">
    <source>
        <dbReference type="Google" id="ProtNLM"/>
    </source>
</evidence>
<dbReference type="Gene3D" id="2.30.30.290">
    <property type="entry name" value="YopX-like domains"/>
    <property type="match status" value="1"/>
</dbReference>
<protein>
    <recommendedName>
        <fullName evidence="3">YopX protein domain-containing protein</fullName>
    </recommendedName>
</protein>
<dbReference type="EMBL" id="LYND01000195">
    <property type="protein sequence ID" value="ODA05848.1"/>
    <property type="molecule type" value="Genomic_DNA"/>
</dbReference>
<organism evidence="1 2">
    <name type="scientific">Paenibacillus polymyxa</name>
    <name type="common">Bacillus polymyxa</name>
    <dbReference type="NCBI Taxonomy" id="1406"/>
    <lineage>
        <taxon>Bacteria</taxon>
        <taxon>Bacillati</taxon>
        <taxon>Bacillota</taxon>
        <taxon>Bacilli</taxon>
        <taxon>Bacillales</taxon>
        <taxon>Paenibacillaceae</taxon>
        <taxon>Paenibacillus</taxon>
    </lineage>
</organism>
<name>A0ABX2Z6V3_PAEPO</name>
<reference evidence="2" key="1">
    <citation type="submission" date="2016-05" db="EMBL/GenBank/DDBJ databases">
        <title>Whole genome shotgun sequencing of cultured foodborne pathogen.</title>
        <authorList>
            <person name="Zheng J."/>
            <person name="Timme R."/>
            <person name="Allard M."/>
            <person name="Strain E."/>
            <person name="Luo Y."/>
            <person name="Brown E."/>
        </authorList>
    </citation>
    <scope>NUCLEOTIDE SEQUENCE [LARGE SCALE GENOMIC DNA]</scope>
    <source>
        <strain evidence="2">CFSAN034343</strain>
    </source>
</reference>
<dbReference type="SUPFAM" id="SSF159006">
    <property type="entry name" value="YopX-like"/>
    <property type="match status" value="1"/>
</dbReference>
<accession>A0ABX2Z6V3</accession>
<evidence type="ECO:0000313" key="1">
    <source>
        <dbReference type="EMBL" id="ODA05848.1"/>
    </source>
</evidence>
<proteinExistence type="predicted"/>